<accession>A0A381TAQ9</accession>
<feature type="region of interest" description="Disordered" evidence="7">
    <location>
        <begin position="363"/>
        <end position="426"/>
    </location>
</feature>
<dbReference type="InterPro" id="IPR006685">
    <property type="entry name" value="MscS_channel_2nd"/>
</dbReference>
<feature type="transmembrane region" description="Helical" evidence="8">
    <location>
        <begin position="26"/>
        <end position="49"/>
    </location>
</feature>
<feature type="compositionally biased region" description="Basic and acidic residues" evidence="7">
    <location>
        <begin position="391"/>
        <end position="405"/>
    </location>
</feature>
<dbReference type="EMBL" id="UINC01004293">
    <property type="protein sequence ID" value="SVA13252.1"/>
    <property type="molecule type" value="Genomic_DNA"/>
</dbReference>
<dbReference type="InterPro" id="IPR011066">
    <property type="entry name" value="MscS_channel_C_sf"/>
</dbReference>
<dbReference type="Gene3D" id="1.10.287.1260">
    <property type="match status" value="1"/>
</dbReference>
<feature type="domain" description="Mechanosensitive ion channel MscS" evidence="9">
    <location>
        <begin position="191"/>
        <end position="256"/>
    </location>
</feature>
<dbReference type="GO" id="GO:0005886">
    <property type="term" value="C:plasma membrane"/>
    <property type="evidence" value="ECO:0007669"/>
    <property type="project" value="UniProtKB-SubCell"/>
</dbReference>
<evidence type="ECO:0000259" key="10">
    <source>
        <dbReference type="Pfam" id="PF21088"/>
    </source>
</evidence>
<dbReference type="PANTHER" id="PTHR30566">
    <property type="entry name" value="YNAI-RELATED MECHANOSENSITIVE ION CHANNEL"/>
    <property type="match status" value="1"/>
</dbReference>
<dbReference type="PANTHER" id="PTHR30566:SF25">
    <property type="entry name" value="INNER MEMBRANE PROTEIN"/>
    <property type="match status" value="1"/>
</dbReference>
<keyword evidence="4 8" id="KW-0812">Transmembrane</keyword>
<evidence type="ECO:0000256" key="5">
    <source>
        <dbReference type="ARBA" id="ARBA00022989"/>
    </source>
</evidence>
<dbReference type="GO" id="GO:0055085">
    <property type="term" value="P:transmembrane transport"/>
    <property type="evidence" value="ECO:0007669"/>
    <property type="project" value="InterPro"/>
</dbReference>
<evidence type="ECO:0000256" key="6">
    <source>
        <dbReference type="ARBA" id="ARBA00023136"/>
    </source>
</evidence>
<dbReference type="InterPro" id="IPR023408">
    <property type="entry name" value="MscS_beta-dom_sf"/>
</dbReference>
<organism evidence="11">
    <name type="scientific">marine metagenome</name>
    <dbReference type="NCBI Taxonomy" id="408172"/>
    <lineage>
        <taxon>unclassified sequences</taxon>
        <taxon>metagenomes</taxon>
        <taxon>ecological metagenomes</taxon>
    </lineage>
</organism>
<evidence type="ECO:0000256" key="4">
    <source>
        <dbReference type="ARBA" id="ARBA00022692"/>
    </source>
</evidence>
<evidence type="ECO:0000259" key="9">
    <source>
        <dbReference type="Pfam" id="PF00924"/>
    </source>
</evidence>
<feature type="transmembrane region" description="Helical" evidence="8">
    <location>
        <begin position="144"/>
        <end position="162"/>
    </location>
</feature>
<dbReference type="Gene3D" id="2.30.30.60">
    <property type="match status" value="1"/>
</dbReference>
<evidence type="ECO:0000256" key="2">
    <source>
        <dbReference type="ARBA" id="ARBA00008017"/>
    </source>
</evidence>
<evidence type="ECO:0000256" key="3">
    <source>
        <dbReference type="ARBA" id="ARBA00022475"/>
    </source>
</evidence>
<gene>
    <name evidence="11" type="ORF">METZ01_LOCUS66106</name>
</gene>
<dbReference type="AlphaFoldDB" id="A0A381TAQ9"/>
<keyword evidence="3" id="KW-1003">Cell membrane</keyword>
<evidence type="ECO:0000313" key="11">
    <source>
        <dbReference type="EMBL" id="SVA13252.1"/>
    </source>
</evidence>
<dbReference type="SUPFAM" id="SSF50182">
    <property type="entry name" value="Sm-like ribonucleoproteins"/>
    <property type="match status" value="1"/>
</dbReference>
<keyword evidence="6 8" id="KW-0472">Membrane</keyword>
<feature type="compositionally biased region" description="Low complexity" evidence="7">
    <location>
        <begin position="366"/>
        <end position="378"/>
    </location>
</feature>
<evidence type="ECO:0000256" key="1">
    <source>
        <dbReference type="ARBA" id="ARBA00004651"/>
    </source>
</evidence>
<evidence type="ECO:0000256" key="7">
    <source>
        <dbReference type="SAM" id="MobiDB-lite"/>
    </source>
</evidence>
<keyword evidence="5 8" id="KW-1133">Transmembrane helix</keyword>
<comment type="subcellular location">
    <subcellularLocation>
        <location evidence="1">Cell membrane</location>
        <topology evidence="1">Multi-pass membrane protein</topology>
    </subcellularLocation>
</comment>
<feature type="domain" description="Mechanosensitive ion channel transmembrane helices 2/3" evidence="10">
    <location>
        <begin position="151"/>
        <end position="188"/>
    </location>
</feature>
<dbReference type="SUPFAM" id="SSF82861">
    <property type="entry name" value="Mechanosensitive channel protein MscS (YggB), transmembrane region"/>
    <property type="match status" value="1"/>
</dbReference>
<feature type="transmembrane region" description="Helical" evidence="8">
    <location>
        <begin position="168"/>
        <end position="187"/>
    </location>
</feature>
<protein>
    <recommendedName>
        <fullName evidence="12">Mechanosensitive ion channel family protein</fullName>
    </recommendedName>
</protein>
<dbReference type="Pfam" id="PF21088">
    <property type="entry name" value="MS_channel_1st"/>
    <property type="match status" value="1"/>
</dbReference>
<feature type="transmembrane region" description="Helical" evidence="8">
    <location>
        <begin position="69"/>
        <end position="89"/>
    </location>
</feature>
<dbReference type="Gene3D" id="3.30.70.100">
    <property type="match status" value="1"/>
</dbReference>
<name>A0A381TAQ9_9ZZZZ</name>
<proteinExistence type="inferred from homology"/>
<evidence type="ECO:0008006" key="12">
    <source>
        <dbReference type="Google" id="ProtNLM"/>
    </source>
</evidence>
<reference evidence="11" key="1">
    <citation type="submission" date="2018-05" db="EMBL/GenBank/DDBJ databases">
        <authorList>
            <person name="Lanie J.A."/>
            <person name="Ng W.-L."/>
            <person name="Kazmierczak K.M."/>
            <person name="Andrzejewski T.M."/>
            <person name="Davidsen T.M."/>
            <person name="Wayne K.J."/>
            <person name="Tettelin H."/>
            <person name="Glass J.I."/>
            <person name="Rusch D."/>
            <person name="Podicherti R."/>
            <person name="Tsui H.-C.T."/>
            <person name="Winkler M.E."/>
        </authorList>
    </citation>
    <scope>NUCLEOTIDE SEQUENCE</scope>
</reference>
<dbReference type="Pfam" id="PF00924">
    <property type="entry name" value="MS_channel_2nd"/>
    <property type="match status" value="1"/>
</dbReference>
<dbReference type="InterPro" id="IPR011014">
    <property type="entry name" value="MscS_channel_TM-2"/>
</dbReference>
<evidence type="ECO:0000256" key="8">
    <source>
        <dbReference type="SAM" id="Phobius"/>
    </source>
</evidence>
<dbReference type="InterPro" id="IPR010920">
    <property type="entry name" value="LSM_dom_sf"/>
</dbReference>
<dbReference type="SUPFAM" id="SSF82689">
    <property type="entry name" value="Mechanosensitive channel protein MscS (YggB), C-terminal domain"/>
    <property type="match status" value="1"/>
</dbReference>
<sequence>MEPALITPILARFGLGDPQWLDPATAGGIGLIAIVVALLVFKLVFPIIVRFTQWTPTDLDSRLVRSMRWPVTFGILVLGAYLAVTIPLGLTGSEQERANTIARAAGIIVGITVVVGLLSSTIDWYLESLATRTNHVIDLRLFPLIRRVGGVIIYGIGALLVLDVMDINISPLIAGLGLGGLAVALAIQPTLANLFAGTYVMTEGVISTGDYIELEGGMAGYVVEVGWRSTRIRTWGNNLVVVPNARFAETIIINYQQPVPAVNVYVTCGVSYDSDLDLVEEISRGVMSDLVENSHNAVKSYGSWFAFDSFGESNVDFWLFLQARDRIASFNLQSSLIKNLHRRFKEEDIIINYPVRTLQFPDGFSPETAGATATATQRPPRPARAPRASRAPRDYDPSNEEREGPDIDGVPPGGGESPMGSPDGPG</sequence>
<feature type="transmembrane region" description="Helical" evidence="8">
    <location>
        <begin position="101"/>
        <end position="124"/>
    </location>
</feature>
<dbReference type="InterPro" id="IPR049142">
    <property type="entry name" value="MS_channel_1st"/>
</dbReference>
<comment type="similarity">
    <text evidence="2">Belongs to the MscS (TC 1.A.23) family.</text>
</comment>